<proteinExistence type="inferred from homology"/>
<evidence type="ECO:0000256" key="11">
    <source>
        <dbReference type="ARBA" id="ARBA00022694"/>
    </source>
</evidence>
<protein>
    <recommendedName>
        <fullName evidence="6 15">tRNA (guanine-N(1)-)-methyltransferase</fullName>
        <ecNumber evidence="5 15">2.1.1.228</ecNumber>
    </recommendedName>
    <alternativeName>
        <fullName evidence="12 15">M1G-methyltransferase</fullName>
    </alternativeName>
    <alternativeName>
        <fullName evidence="13 15">tRNA [GM37] methyltransferase</fullName>
    </alternativeName>
</protein>
<evidence type="ECO:0000313" key="18">
    <source>
        <dbReference type="EMBL" id="SDM51243.1"/>
    </source>
</evidence>
<keyword evidence="10 15" id="KW-0949">S-adenosyl-L-methionine</keyword>
<dbReference type="SUPFAM" id="SSF75217">
    <property type="entry name" value="alpha/beta knot"/>
    <property type="match status" value="1"/>
</dbReference>
<evidence type="ECO:0000259" key="17">
    <source>
        <dbReference type="PROSITE" id="PS51186"/>
    </source>
</evidence>
<dbReference type="Proteomes" id="UP000199671">
    <property type="component" value="Unassembled WGS sequence"/>
</dbReference>
<evidence type="ECO:0000256" key="6">
    <source>
        <dbReference type="ARBA" id="ARBA00014679"/>
    </source>
</evidence>
<evidence type="ECO:0000256" key="14">
    <source>
        <dbReference type="ARBA" id="ARBA00047783"/>
    </source>
</evidence>
<organism evidence="18 19">
    <name type="scientific">Actinomyces ruminicola</name>
    <dbReference type="NCBI Taxonomy" id="332524"/>
    <lineage>
        <taxon>Bacteria</taxon>
        <taxon>Bacillati</taxon>
        <taxon>Actinomycetota</taxon>
        <taxon>Actinomycetes</taxon>
        <taxon>Actinomycetales</taxon>
        <taxon>Actinomycetaceae</taxon>
        <taxon>Actinomyces</taxon>
    </lineage>
</organism>
<dbReference type="AlphaFoldDB" id="A0A1G9TU50"/>
<dbReference type="InterPro" id="IPR002649">
    <property type="entry name" value="tRNA_m1G_MeTrfase_TrmD"/>
</dbReference>
<dbReference type="GO" id="GO:0005829">
    <property type="term" value="C:cytosol"/>
    <property type="evidence" value="ECO:0007669"/>
    <property type="project" value="TreeGrafter"/>
</dbReference>
<dbReference type="InterPro" id="IPR016009">
    <property type="entry name" value="tRNA_MeTrfase_TRMD/TRM10"/>
</dbReference>
<keyword evidence="8 15" id="KW-0489">Methyltransferase</keyword>
<dbReference type="EMBL" id="FNHU01000003">
    <property type="protein sequence ID" value="SDM51243.1"/>
    <property type="molecule type" value="Genomic_DNA"/>
</dbReference>
<dbReference type="InterPro" id="IPR016181">
    <property type="entry name" value="Acyl_CoA_acyltransferase"/>
</dbReference>
<evidence type="ECO:0000256" key="9">
    <source>
        <dbReference type="ARBA" id="ARBA00022679"/>
    </source>
</evidence>
<evidence type="ECO:0000256" key="1">
    <source>
        <dbReference type="ARBA" id="ARBA00002634"/>
    </source>
</evidence>
<evidence type="ECO:0000256" key="5">
    <source>
        <dbReference type="ARBA" id="ARBA00012807"/>
    </source>
</evidence>
<comment type="catalytic activity">
    <reaction evidence="14 15">
        <text>guanosine(37) in tRNA + S-adenosyl-L-methionine = N(1)-methylguanosine(37) in tRNA + S-adenosyl-L-homocysteine + H(+)</text>
        <dbReference type="Rhea" id="RHEA:36899"/>
        <dbReference type="Rhea" id="RHEA-COMP:10145"/>
        <dbReference type="Rhea" id="RHEA-COMP:10147"/>
        <dbReference type="ChEBI" id="CHEBI:15378"/>
        <dbReference type="ChEBI" id="CHEBI:57856"/>
        <dbReference type="ChEBI" id="CHEBI:59789"/>
        <dbReference type="ChEBI" id="CHEBI:73542"/>
        <dbReference type="ChEBI" id="CHEBI:74269"/>
        <dbReference type="EC" id="2.1.1.228"/>
    </reaction>
</comment>
<sequence length="520" mass="54704">MSRPTAPSPVPRAAAPLRLDVVTIFPDYLRVLDLSLIGRAATDGLLDLHVHDLRDWTHDRHRTVDDTPIGGGAGMVMKPDVWGAALDDVLSSALPTGPMDAAAGADAASPAAEPIAARPDEPRRVLVIPTPSGDLFTQRTAEDLAGADQLVFACGRYEGIDARVAEHYAARGVEVHEASIGDYVLNGGEAAALVMIEAIARLRPGVLGNPDSIVEESHTGVGLLEYPVYTRPVAWRGRDLAATQPVLLSGDHARIARHRRDQAIARTAERRPDLIARADPALLDADDRVALTRNGWVAPAGNDRPVPLVIRPALQDDLDALAELAARTFPDACPSFLTAEQIASHIAVNLSPERLATWLADPRVVLTVAELPDGLPAGAADGPGLEPLPAGALVGYSAVIAELPDDDGALPAGLDPRPRAVTVPPAAGGSGLAAELSKVYVDARLRASGIASTLLAEAICDAGTMGVTALWLGTHADNRRAQKAYRRAGFRKVGTRVYEVGGNRCRDVVMAVDPQATQQA</sequence>
<dbReference type="EC" id="2.1.1.228" evidence="5 15"/>
<evidence type="ECO:0000256" key="7">
    <source>
        <dbReference type="ARBA" id="ARBA00022490"/>
    </source>
</evidence>
<dbReference type="PROSITE" id="PS51186">
    <property type="entry name" value="GNAT"/>
    <property type="match status" value="1"/>
</dbReference>
<feature type="binding site" evidence="15">
    <location>
        <position position="155"/>
    </location>
    <ligand>
        <name>S-adenosyl-L-methionine</name>
        <dbReference type="ChEBI" id="CHEBI:59789"/>
    </ligand>
</feature>
<feature type="compositionally biased region" description="Low complexity" evidence="16">
    <location>
        <begin position="101"/>
        <end position="117"/>
    </location>
</feature>
<evidence type="ECO:0000313" key="19">
    <source>
        <dbReference type="Proteomes" id="UP000199671"/>
    </source>
</evidence>
<dbReference type="GO" id="GO:0052906">
    <property type="term" value="F:tRNA (guanine(37)-N1)-methyltransferase activity"/>
    <property type="evidence" value="ECO:0007669"/>
    <property type="project" value="UniProtKB-UniRule"/>
</dbReference>
<dbReference type="HAMAP" id="MF_00605">
    <property type="entry name" value="TrmD"/>
    <property type="match status" value="1"/>
</dbReference>
<evidence type="ECO:0000256" key="13">
    <source>
        <dbReference type="ARBA" id="ARBA00033392"/>
    </source>
</evidence>
<dbReference type="InterPro" id="IPR023148">
    <property type="entry name" value="tRNA_m1G_MeTrfase_C_sf"/>
</dbReference>
<evidence type="ECO:0000256" key="3">
    <source>
        <dbReference type="ARBA" id="ARBA00007630"/>
    </source>
</evidence>
<keyword evidence="11 15" id="KW-0819">tRNA processing</keyword>
<comment type="subcellular location">
    <subcellularLocation>
        <location evidence="2 15">Cytoplasm</location>
    </subcellularLocation>
</comment>
<comment type="similarity">
    <text evidence="3 15">Belongs to the RNA methyltransferase TrmD family.</text>
</comment>
<evidence type="ECO:0000256" key="2">
    <source>
        <dbReference type="ARBA" id="ARBA00004496"/>
    </source>
</evidence>
<evidence type="ECO:0000256" key="10">
    <source>
        <dbReference type="ARBA" id="ARBA00022691"/>
    </source>
</evidence>
<dbReference type="Pfam" id="PF01746">
    <property type="entry name" value="tRNA_m1G_MT"/>
    <property type="match status" value="1"/>
</dbReference>
<feature type="domain" description="N-acetyltransferase" evidence="17">
    <location>
        <begin position="308"/>
        <end position="515"/>
    </location>
</feature>
<evidence type="ECO:0000256" key="16">
    <source>
        <dbReference type="SAM" id="MobiDB-lite"/>
    </source>
</evidence>
<dbReference type="Pfam" id="PF00583">
    <property type="entry name" value="Acetyltransf_1"/>
    <property type="match status" value="1"/>
</dbReference>
<dbReference type="PANTHER" id="PTHR46417">
    <property type="entry name" value="TRNA (GUANINE-N(1)-)-METHYLTRANSFERASE"/>
    <property type="match status" value="1"/>
</dbReference>
<accession>A0A1G9TU50</accession>
<evidence type="ECO:0000256" key="8">
    <source>
        <dbReference type="ARBA" id="ARBA00022603"/>
    </source>
</evidence>
<dbReference type="GO" id="GO:0016747">
    <property type="term" value="F:acyltransferase activity, transferring groups other than amino-acyl groups"/>
    <property type="evidence" value="ECO:0007669"/>
    <property type="project" value="InterPro"/>
</dbReference>
<feature type="binding site" evidence="15">
    <location>
        <begin position="180"/>
        <end position="185"/>
    </location>
    <ligand>
        <name>S-adenosyl-L-methionine</name>
        <dbReference type="ChEBI" id="CHEBI:59789"/>
    </ligand>
</feature>
<dbReference type="PANTHER" id="PTHR46417:SF1">
    <property type="entry name" value="TRNA (GUANINE-N(1)-)-METHYLTRANSFERASE"/>
    <property type="match status" value="1"/>
</dbReference>
<comment type="function">
    <text evidence="1 15">Specifically methylates guanosine-37 in various tRNAs.</text>
</comment>
<gene>
    <name evidence="15" type="primary">trmD</name>
    <name evidence="18" type="ORF">SAMN04487766_103142</name>
</gene>
<dbReference type="InterPro" id="IPR029028">
    <property type="entry name" value="Alpha/beta_knot_MTases"/>
</dbReference>
<evidence type="ECO:0000256" key="12">
    <source>
        <dbReference type="ARBA" id="ARBA00029736"/>
    </source>
</evidence>
<feature type="region of interest" description="Disordered" evidence="16">
    <location>
        <begin position="101"/>
        <end position="120"/>
    </location>
</feature>
<keyword evidence="7 15" id="KW-0963">Cytoplasm</keyword>
<dbReference type="Gene3D" id="3.40.630.30">
    <property type="match status" value="1"/>
</dbReference>
<dbReference type="Gene3D" id="1.10.1270.20">
    <property type="entry name" value="tRNA(m1g37)methyltransferase, domain 2"/>
    <property type="match status" value="1"/>
</dbReference>
<dbReference type="Gene3D" id="3.40.1280.10">
    <property type="match status" value="1"/>
</dbReference>
<dbReference type="GO" id="GO:0002939">
    <property type="term" value="P:tRNA N1-guanine methylation"/>
    <property type="evidence" value="ECO:0007669"/>
    <property type="project" value="TreeGrafter"/>
</dbReference>
<keyword evidence="9 15" id="KW-0808">Transferase</keyword>
<dbReference type="SUPFAM" id="SSF55729">
    <property type="entry name" value="Acyl-CoA N-acyltransferases (Nat)"/>
    <property type="match status" value="1"/>
</dbReference>
<dbReference type="CDD" id="cd18080">
    <property type="entry name" value="TrmD-like"/>
    <property type="match status" value="1"/>
</dbReference>
<dbReference type="InterPro" id="IPR029026">
    <property type="entry name" value="tRNA_m1G_MTases_N"/>
</dbReference>
<evidence type="ECO:0000256" key="15">
    <source>
        <dbReference type="HAMAP-Rule" id="MF_00605"/>
    </source>
</evidence>
<comment type="subunit">
    <text evidence="4 15">Homodimer.</text>
</comment>
<dbReference type="InterPro" id="IPR000182">
    <property type="entry name" value="GNAT_dom"/>
</dbReference>
<reference evidence="18 19" key="1">
    <citation type="submission" date="2016-10" db="EMBL/GenBank/DDBJ databases">
        <authorList>
            <person name="de Groot N.N."/>
        </authorList>
    </citation>
    <scope>NUCLEOTIDE SEQUENCE [LARGE SCALE GENOMIC DNA]</scope>
    <source>
        <strain evidence="18 19">KPR-7B</strain>
    </source>
</reference>
<dbReference type="NCBIfam" id="NF000648">
    <property type="entry name" value="PRK00026.1"/>
    <property type="match status" value="1"/>
</dbReference>
<name>A0A1G9TU50_9ACTO</name>
<evidence type="ECO:0000256" key="4">
    <source>
        <dbReference type="ARBA" id="ARBA00011738"/>
    </source>
</evidence>